<dbReference type="RefSeq" id="WP_010734304.1">
    <property type="nucleotide sequence ID" value="NZ_AP019810.1"/>
</dbReference>
<dbReference type="EMBL" id="AP019810">
    <property type="protein sequence ID" value="BBM14344.1"/>
    <property type="molecule type" value="Genomic_DNA"/>
</dbReference>
<dbReference type="Proteomes" id="UP000509460">
    <property type="component" value="Chromosome"/>
</dbReference>
<name>A0AAI8R947_ENTMU</name>
<dbReference type="InterPro" id="IPR036249">
    <property type="entry name" value="Thioredoxin-like_sf"/>
</dbReference>
<protein>
    <recommendedName>
        <fullName evidence="4">Thioredoxin domain-containing protein</fullName>
    </recommendedName>
</protein>
<dbReference type="InterPro" id="IPR046698">
    <property type="entry name" value="PedC-like"/>
</dbReference>
<evidence type="ECO:0000313" key="3">
    <source>
        <dbReference type="Proteomes" id="UP000509460"/>
    </source>
</evidence>
<reference evidence="2 3" key="1">
    <citation type="submission" date="2019-07" db="EMBL/GenBank/DDBJ databases">
        <title>antibiotic susceptibility of plant-derived lactic acid bacteria.</title>
        <authorList>
            <person name="Sugiyama M."/>
            <person name="Noda M."/>
        </authorList>
    </citation>
    <scope>NUCLEOTIDE SEQUENCE [LARGE SCALE GENOMIC DNA]</scope>
    <source>
        <strain evidence="2 3">15-1A</strain>
    </source>
</reference>
<evidence type="ECO:0000256" key="1">
    <source>
        <dbReference type="SAM" id="Phobius"/>
    </source>
</evidence>
<dbReference type="CDD" id="cd02947">
    <property type="entry name" value="TRX_family"/>
    <property type="match status" value="1"/>
</dbReference>
<keyword evidence="1" id="KW-0472">Membrane</keyword>
<keyword evidence="1" id="KW-0812">Transmembrane</keyword>
<dbReference type="Gene3D" id="3.40.30.10">
    <property type="entry name" value="Glutaredoxin"/>
    <property type="match status" value="1"/>
</dbReference>
<gene>
    <name evidence="2" type="ORF">EM151A_1108</name>
</gene>
<feature type="transmembrane region" description="Helical" evidence="1">
    <location>
        <begin position="9"/>
        <end position="27"/>
    </location>
</feature>
<dbReference type="SUPFAM" id="SSF52833">
    <property type="entry name" value="Thioredoxin-like"/>
    <property type="match status" value="1"/>
</dbReference>
<organism evidence="2 3">
    <name type="scientific">Enterococcus mundtii</name>
    <dbReference type="NCBI Taxonomy" id="53346"/>
    <lineage>
        <taxon>Bacteria</taxon>
        <taxon>Bacillati</taxon>
        <taxon>Bacillota</taxon>
        <taxon>Bacilli</taxon>
        <taxon>Lactobacillales</taxon>
        <taxon>Enterococcaceae</taxon>
        <taxon>Enterococcus</taxon>
    </lineage>
</organism>
<dbReference type="AlphaFoldDB" id="A0AAI8R947"/>
<accession>A0AAI8R947</accession>
<sequence length="143" mass="16303">MKGIVNKKFTIYSIMSILLILIGFFFYSKPLEPKNTLTLISNSQLQAMVDKKEDAIIYFGRPTCPQCQEFEPLLREILAKNKTSIYYYNTDEARKDNSDTLSNFSANLDVDTVPTVIKLSKGKTIDKIVGLKTTDAIYEFIIK</sequence>
<proteinExistence type="predicted"/>
<evidence type="ECO:0008006" key="4">
    <source>
        <dbReference type="Google" id="ProtNLM"/>
    </source>
</evidence>
<dbReference type="Pfam" id="PF20207">
    <property type="entry name" value="DUF6568"/>
    <property type="match status" value="1"/>
</dbReference>
<evidence type="ECO:0000313" key="2">
    <source>
        <dbReference type="EMBL" id="BBM14344.1"/>
    </source>
</evidence>
<keyword evidence="1" id="KW-1133">Transmembrane helix</keyword>